<dbReference type="InterPro" id="IPR029058">
    <property type="entry name" value="AB_hydrolase_fold"/>
</dbReference>
<dbReference type="SUPFAM" id="SSF53474">
    <property type="entry name" value="alpha/beta-Hydrolases"/>
    <property type="match status" value="1"/>
</dbReference>
<reference evidence="2" key="1">
    <citation type="submission" date="2015-09" db="EMBL/GenBank/DDBJ databases">
        <title>Draft Genome Sequences of Two Novel Amoeba-resistant Intranuclear Bacteria, Candidatus Berkiella cookevillensis and Candidatus Berkiella aquae.</title>
        <authorList>
            <person name="Mehari Y.T."/>
            <person name="Arivett B.A."/>
            <person name="Farone A.L."/>
            <person name="Gunderson J.H."/>
            <person name="Farone M.B."/>
        </authorList>
    </citation>
    <scope>NUCLEOTIDE SEQUENCE [LARGE SCALE GENOMIC DNA]</scope>
    <source>
        <strain evidence="2">CC99</strain>
    </source>
</reference>
<sequence length="309" mass="35020">MQMLQVNKSTILLFSVILSSLVSGCSTLNPSPISPQTHTVIEQAERQGFVPALYDTSLVTYAVWEKNKQKTNRTATETKQNNQNQNIQDIHVYIEGDGNSWKTRYQVSDNPTPKNPLSLKLAMQDTHKNVIYLARTCQYHFDKEKCKSRYWSDARYSEEVIQSTNEILNQIKTRHPQARFLLIGFSGGGNIAALLSARRNDISGLITIAGNLDHDALNEYHRVSPMRDSLNAIHYATELKNIPQKHYAGSKDKIVPAWLAAKYKQALNSPCVAIEAIKDNTHHKGWEEQWPQFLKEALPCQQNNATKIS</sequence>
<dbReference type="GO" id="GO:0016787">
    <property type="term" value="F:hydrolase activity"/>
    <property type="evidence" value="ECO:0007669"/>
    <property type="project" value="UniProtKB-KW"/>
</dbReference>
<organism evidence="2">
    <name type="scientific">Candidatus Berkiella cookevillensis</name>
    <dbReference type="NCBI Taxonomy" id="437022"/>
    <lineage>
        <taxon>Bacteria</taxon>
        <taxon>Pseudomonadati</taxon>
        <taxon>Pseudomonadota</taxon>
        <taxon>Gammaproteobacteria</taxon>
        <taxon>Candidatus Berkiellales</taxon>
        <taxon>Candidatus Berkiellaceae</taxon>
        <taxon>Candidatus Berkiella</taxon>
    </lineage>
</organism>
<keyword evidence="2" id="KW-0378">Hydrolase</keyword>
<evidence type="ECO:0000313" key="2">
    <source>
        <dbReference type="EMBL" id="KRG17881.1"/>
    </source>
</evidence>
<keyword evidence="1" id="KW-0732">Signal</keyword>
<protein>
    <submittedName>
        <fullName evidence="2">Alpha/beta hydrolase family protein</fullName>
    </submittedName>
</protein>
<gene>
    <name evidence="2" type="ORF">CC99x_02004</name>
</gene>
<proteinExistence type="predicted"/>
<name>A0A0Q9YDJ6_9GAMM</name>
<dbReference type="STRING" id="437022.CC99x_02004"/>
<accession>A0A0Q9YDJ6</accession>
<feature type="signal peptide" evidence="1">
    <location>
        <begin position="1"/>
        <end position="24"/>
    </location>
</feature>
<comment type="caution">
    <text evidence="2">The sequence shown here is derived from an EMBL/GenBank/DDBJ whole genome shotgun (WGS) entry which is preliminary data.</text>
</comment>
<evidence type="ECO:0000256" key="1">
    <source>
        <dbReference type="SAM" id="SignalP"/>
    </source>
</evidence>
<dbReference type="Gene3D" id="3.40.50.1820">
    <property type="entry name" value="alpha/beta hydrolase"/>
    <property type="match status" value="1"/>
</dbReference>
<feature type="chain" id="PRO_5006388531" evidence="1">
    <location>
        <begin position="25"/>
        <end position="309"/>
    </location>
</feature>
<dbReference type="EMBL" id="LKHV01000011">
    <property type="protein sequence ID" value="KRG17881.1"/>
    <property type="molecule type" value="Genomic_DNA"/>
</dbReference>
<dbReference type="AlphaFoldDB" id="A0A0Q9YDJ6"/>